<accession>A0A061SIU2</accession>
<evidence type="ECO:0000256" key="1">
    <source>
        <dbReference type="SAM" id="MobiDB-lite"/>
    </source>
</evidence>
<dbReference type="EMBL" id="GBEZ01002038">
    <property type="protein sequence ID" value="JAC82984.1"/>
    <property type="molecule type" value="Transcribed_RNA"/>
</dbReference>
<gene>
    <name evidence="2" type="ORF">TSPGSL018_4417</name>
</gene>
<protein>
    <submittedName>
        <fullName evidence="2">Uncharacterized protein</fullName>
    </submittedName>
</protein>
<feature type="non-terminal residue" evidence="2">
    <location>
        <position position="1"/>
    </location>
</feature>
<dbReference type="AlphaFoldDB" id="A0A061SIU2"/>
<feature type="non-terminal residue" evidence="2">
    <location>
        <position position="94"/>
    </location>
</feature>
<sequence length="94" mass="9921">LLFRTFSHELAGPPATGVQVPSSPILPFGAEQPRHLLQGPFGCQPPPSSSFCLEKGGKPSHPVPSPVRSVVWASRPKRRGPAQARDPPGPIAEA</sequence>
<feature type="region of interest" description="Disordered" evidence="1">
    <location>
        <begin position="47"/>
        <end position="94"/>
    </location>
</feature>
<proteinExistence type="predicted"/>
<reference evidence="2" key="1">
    <citation type="submission" date="2014-05" db="EMBL/GenBank/DDBJ databases">
        <title>The transcriptome of the halophilic microalga Tetraselmis sp. GSL018 isolated from the Great Salt Lake, Utah.</title>
        <authorList>
            <person name="Jinkerson R.E."/>
            <person name="D'Adamo S."/>
            <person name="Posewitz M.C."/>
        </authorList>
    </citation>
    <scope>NUCLEOTIDE SEQUENCE</scope>
    <source>
        <strain evidence="2">GSL018</strain>
    </source>
</reference>
<evidence type="ECO:0000313" key="2">
    <source>
        <dbReference type="EMBL" id="JAC82984.1"/>
    </source>
</evidence>
<name>A0A061SIU2_9CHLO</name>
<organism evidence="2">
    <name type="scientific">Tetraselmis sp. GSL018</name>
    <dbReference type="NCBI Taxonomy" id="582737"/>
    <lineage>
        <taxon>Eukaryota</taxon>
        <taxon>Viridiplantae</taxon>
        <taxon>Chlorophyta</taxon>
        <taxon>core chlorophytes</taxon>
        <taxon>Chlorodendrophyceae</taxon>
        <taxon>Chlorodendrales</taxon>
        <taxon>Chlorodendraceae</taxon>
        <taxon>Tetraselmis</taxon>
    </lineage>
</organism>